<feature type="domain" description="SUN" evidence="14">
    <location>
        <begin position="364"/>
        <end position="525"/>
    </location>
</feature>
<evidence type="ECO:0000256" key="13">
    <source>
        <dbReference type="SAM" id="Phobius"/>
    </source>
</evidence>
<feature type="compositionally biased region" description="Polar residues" evidence="12">
    <location>
        <begin position="269"/>
        <end position="284"/>
    </location>
</feature>
<evidence type="ECO:0000256" key="11">
    <source>
        <dbReference type="SAM" id="Coils"/>
    </source>
</evidence>
<feature type="compositionally biased region" description="Basic residues" evidence="12">
    <location>
        <begin position="1373"/>
        <end position="1384"/>
    </location>
</feature>
<dbReference type="GO" id="GO:0034975">
    <property type="term" value="P:protein folding in endoplasmic reticulum"/>
    <property type="evidence" value="ECO:0007669"/>
    <property type="project" value="TreeGrafter"/>
</dbReference>
<dbReference type="SUPFAM" id="SSF49785">
    <property type="entry name" value="Galactose-binding domain-like"/>
    <property type="match status" value="1"/>
</dbReference>
<feature type="region of interest" description="Disordered" evidence="12">
    <location>
        <begin position="260"/>
        <end position="327"/>
    </location>
</feature>
<dbReference type="InterPro" id="IPR045120">
    <property type="entry name" value="Suco/Slp1-like"/>
</dbReference>
<feature type="compositionally biased region" description="Low complexity" evidence="12">
    <location>
        <begin position="859"/>
        <end position="876"/>
    </location>
</feature>
<feature type="compositionally biased region" description="Polar residues" evidence="12">
    <location>
        <begin position="946"/>
        <end position="960"/>
    </location>
</feature>
<evidence type="ECO:0000256" key="4">
    <source>
        <dbReference type="ARBA" id="ARBA00022824"/>
    </source>
</evidence>
<keyword evidence="5 13" id="KW-1133">Transmembrane helix</keyword>
<feature type="region of interest" description="Disordered" evidence="12">
    <location>
        <begin position="703"/>
        <end position="722"/>
    </location>
</feature>
<feature type="region of interest" description="Disordered" evidence="12">
    <location>
        <begin position="92"/>
        <end position="111"/>
    </location>
</feature>
<keyword evidence="2 13" id="KW-0812">Transmembrane</keyword>
<feature type="compositionally biased region" description="Low complexity" evidence="12">
    <location>
        <begin position="92"/>
        <end position="104"/>
    </location>
</feature>
<evidence type="ECO:0000259" key="14">
    <source>
        <dbReference type="PROSITE" id="PS51469"/>
    </source>
</evidence>
<protein>
    <submittedName>
        <fullName evidence="15">SUN domain-containing ossification factor</fullName>
    </submittedName>
</protein>
<sequence length="1518" mass="165221">MRINLQLAYLGLLSVTCISSCFLFFVFLTENAKFVAACSDESTTLPVEAGAAVEHKAAAAPPAIDAHAEIIPINEEVEKLTENEGEHIQTPQTAAPAAANAPNNVVDDSTTEPVTESAEGWLLPSSVMYSASASDNDRNDIIREKSAVVINEAVEPAHQNENEEMIAVAVEAPVLLDDDLQNVQAQRESMQESLPDITEIPTITVTELPLEILEPTRGNIEALVIDAAKETIAREHENHTLDVLENSSEAIRKDEEIIKFDDSGGGEHTQPTLTDADLNSSEIPSNIPIVNATKAPTRTTQNESDSPATATPGVADIAAGDNNDGNTVNLTVEEVPIPVFSEWAQKQMEAAEKQQAKEQEVVNTATQKKNHTNGDGKRAAPLKMRNKNYASPDCGAKIIASNADASNTGAVLSSSKDEYMLSPCGNRIWFVVELCEAIQAQKVELANFELFSSSPKNFTVAVSNRFPTRDWSNVGRFIAEDKRNVQSFDLHPHLFGKFVRVDIHSHYSKEHFCPVSLFRVFGTSEFEAFETEDTPHIDLDDFDDEFGQEQVHAKSPDMNLFKSASDAVLSIVKKAAEVLVKPANQQNTTLTITQTHTTQCRSPATGPYNCVDCSQPLVARINNALSCEYQSLQALLRVPWLLKDLLRTRICAKDFGIELKAKSNGELGMRMQMDVKNSYYLNLLPREYVGALCQMLATQAKAKSPTTTAADDTQDENAVTEPPLNLTIDKKLKKDDLRIIDGTQKKLVTSETTKLGDDIATENAEATFNGEGAPPPPPTTATSTTESGTAEAEQIARPPQANIDDATTTTHTPHTSGGKEPTPDVNIFNVPAHNEQQELQKPSQPSEPSAGSHTEEQQSSGDSSDDSGAPSSTTTSIPPANGDSLKVLADSTSSDNAPPPVQPTPTTTVTPSLGSRSEEDAASWENIDNLITSTTAAPSGGEASAHGSQPGVNLQQKIPSGPQSESVFIRLSNRIKALERNMSLSGQYLEELSRRYKKQVEELQLTLTQTVQTVRTLEEQNRRQSELQQLLAQRNTQLKEELDDLSLQVHACIVVIIFVGAFVFLVLMVSILFYRSMRRQTKEMLALYTSTKSKKTASAVAAMQKKLNRRKSFEDFSDHQQSGEKMRRPSEEALMILKESSDGKTVEAVGDAAKNPTQRERKMSICYSNNMSGTNLSHDATIVRAEGEASAQNIRQRRKGEKHSWPNTEHAQQQARRHLAQLNAGNVATAELMENFDKVSGRPPRAPPLASGVENHNKSAGNKSRRKTQLPRRQASVSHDFMGSANSNNTALLDIDSAAEYDESLRLEEDDLDNFIPTSDLAYNEFMPEGPSGYQVDDGVETVDGANADSKKSGKKLSRLTAPAFFKSPFGKSRNKLRNSKSTKHPHESTSWEWYRSKNAEPKALSGSVSASGGFMRASPTVSLDSSSLSEILLPNSRTENSFRILEEAILSSGESIAASSVATTGTSATDNGNGNTNTNGSHSNGSSIASNSNRSSTSSTSTKKKNRSFNKIFRKVF</sequence>
<dbReference type="Pfam" id="PF07738">
    <property type="entry name" value="Sad1_UNC"/>
    <property type="match status" value="1"/>
</dbReference>
<dbReference type="InterPro" id="IPR008979">
    <property type="entry name" value="Galactose-bd-like_sf"/>
</dbReference>
<feature type="region of interest" description="Disordered" evidence="12">
    <location>
        <begin position="1462"/>
        <end position="1510"/>
    </location>
</feature>
<evidence type="ECO:0000256" key="2">
    <source>
        <dbReference type="ARBA" id="ARBA00022692"/>
    </source>
</evidence>
<dbReference type="PANTHER" id="PTHR12953">
    <property type="entry name" value="MEMBRANE PROTEIN CH1 RELATED"/>
    <property type="match status" value="1"/>
</dbReference>
<feature type="compositionally biased region" description="Low complexity" evidence="12">
    <location>
        <begin position="780"/>
        <end position="793"/>
    </location>
</feature>
<feature type="region of interest" description="Disordered" evidence="12">
    <location>
        <begin position="1188"/>
        <end position="1218"/>
    </location>
</feature>
<keyword evidence="7" id="KW-0325">Glycoprotein</keyword>
<dbReference type="EMBL" id="GAKP01011840">
    <property type="protein sequence ID" value="JAC47112.1"/>
    <property type="molecule type" value="Transcribed_RNA"/>
</dbReference>
<evidence type="ECO:0000256" key="6">
    <source>
        <dbReference type="ARBA" id="ARBA00023136"/>
    </source>
</evidence>
<evidence type="ECO:0000256" key="10">
    <source>
        <dbReference type="ARBA" id="ARBA00064635"/>
    </source>
</evidence>
<dbReference type="FunFam" id="2.60.120.260:FF:000099">
    <property type="entry name" value="Uncharacterized protein, isoform C"/>
    <property type="match status" value="1"/>
</dbReference>
<keyword evidence="11" id="KW-0175">Coiled coil</keyword>
<evidence type="ECO:0000256" key="9">
    <source>
        <dbReference type="ARBA" id="ARBA00061226"/>
    </source>
</evidence>
<proteinExistence type="inferred from homology"/>
<accession>A0A034VYF0</accession>
<feature type="region of interest" description="Disordered" evidence="12">
    <location>
        <begin position="766"/>
        <end position="920"/>
    </location>
</feature>
<feature type="transmembrane region" description="Helical" evidence="13">
    <location>
        <begin position="1053"/>
        <end position="1074"/>
    </location>
</feature>
<feature type="compositionally biased region" description="Polar residues" evidence="12">
    <location>
        <begin position="294"/>
        <end position="309"/>
    </location>
</feature>
<comment type="subunit">
    <text evidence="10">Interacts with EMP65.</text>
</comment>
<evidence type="ECO:0000256" key="1">
    <source>
        <dbReference type="ARBA" id="ARBA00004389"/>
    </source>
</evidence>
<feature type="region of interest" description="Disordered" evidence="12">
    <location>
        <begin position="1238"/>
        <end position="1288"/>
    </location>
</feature>
<organism evidence="15">
    <name type="scientific">Bactrocera dorsalis</name>
    <name type="common">Oriental fruit fly</name>
    <name type="synonym">Dacus dorsalis</name>
    <dbReference type="NCBI Taxonomy" id="27457"/>
    <lineage>
        <taxon>Eukaryota</taxon>
        <taxon>Metazoa</taxon>
        <taxon>Ecdysozoa</taxon>
        <taxon>Arthropoda</taxon>
        <taxon>Hexapoda</taxon>
        <taxon>Insecta</taxon>
        <taxon>Pterygota</taxon>
        <taxon>Neoptera</taxon>
        <taxon>Endopterygota</taxon>
        <taxon>Diptera</taxon>
        <taxon>Brachycera</taxon>
        <taxon>Muscomorpha</taxon>
        <taxon>Tephritoidea</taxon>
        <taxon>Tephritidae</taxon>
        <taxon>Bactrocera</taxon>
        <taxon>Bactrocera</taxon>
    </lineage>
</organism>
<dbReference type="PANTHER" id="PTHR12953:SF0">
    <property type="entry name" value="SUN DOMAIN-CONTAINING OSSIFICATION FACTOR"/>
    <property type="match status" value="1"/>
</dbReference>
<keyword evidence="6 13" id="KW-0472">Membrane</keyword>
<feature type="compositionally biased region" description="Basic and acidic residues" evidence="12">
    <location>
        <begin position="1385"/>
        <end position="1394"/>
    </location>
</feature>
<feature type="compositionally biased region" description="Low complexity" evidence="12">
    <location>
        <begin position="1462"/>
        <end position="1502"/>
    </location>
</feature>
<dbReference type="InterPro" id="IPR012919">
    <property type="entry name" value="SUN_dom"/>
</dbReference>
<dbReference type="OrthoDB" id="266334at2759"/>
<evidence type="ECO:0000313" key="15">
    <source>
        <dbReference type="EMBL" id="JAC47112.1"/>
    </source>
</evidence>
<evidence type="ECO:0000256" key="12">
    <source>
        <dbReference type="SAM" id="MobiDB-lite"/>
    </source>
</evidence>
<feature type="transmembrane region" description="Helical" evidence="13">
    <location>
        <begin position="7"/>
        <end position="28"/>
    </location>
</feature>
<comment type="subcellular location">
    <subcellularLocation>
        <location evidence="8">Endomembrane system</location>
        <topology evidence="8">Single-pass type I membrane protein</topology>
    </subcellularLocation>
    <subcellularLocation>
        <location evidence="1">Endoplasmic reticulum membrane</location>
        <topology evidence="1">Single-pass membrane protein</topology>
    </subcellularLocation>
</comment>
<evidence type="ECO:0000256" key="8">
    <source>
        <dbReference type="ARBA" id="ARBA00046288"/>
    </source>
</evidence>
<reference evidence="15" key="1">
    <citation type="journal article" date="2014" name="BMC Genomics">
        <title>Characterizing the developmental transcriptome of the oriental fruit fly, Bactrocera dorsalis (Diptera: Tephritidae) through comparative genomic analysis with Drosophila melanogaster utilizing modENCODE datasets.</title>
        <authorList>
            <person name="Geib S.M."/>
            <person name="Calla B."/>
            <person name="Hall B."/>
            <person name="Hou S."/>
            <person name="Manoukis N.C."/>
        </authorList>
    </citation>
    <scope>NUCLEOTIDE SEQUENCE</scope>
    <source>
        <strain evidence="15">Punador</strain>
    </source>
</reference>
<evidence type="ECO:0000256" key="5">
    <source>
        <dbReference type="ARBA" id="ARBA00022989"/>
    </source>
</evidence>
<evidence type="ECO:0000256" key="7">
    <source>
        <dbReference type="ARBA" id="ARBA00023180"/>
    </source>
</evidence>
<keyword evidence="3" id="KW-0732">Signal</keyword>
<feature type="coiled-coil region" evidence="11">
    <location>
        <begin position="989"/>
        <end position="1048"/>
    </location>
</feature>
<dbReference type="GO" id="GO:0005789">
    <property type="term" value="C:endoplasmic reticulum membrane"/>
    <property type="evidence" value="ECO:0007669"/>
    <property type="project" value="UniProtKB-SubCell"/>
</dbReference>
<keyword evidence="4" id="KW-0256">Endoplasmic reticulum</keyword>
<comment type="similarity">
    <text evidence="9">Belongs to the SLP1 family.</text>
</comment>
<evidence type="ECO:0000256" key="3">
    <source>
        <dbReference type="ARBA" id="ARBA00022729"/>
    </source>
</evidence>
<feature type="region of interest" description="Disordered" evidence="12">
    <location>
        <begin position="934"/>
        <end position="960"/>
    </location>
</feature>
<feature type="region of interest" description="Disordered" evidence="12">
    <location>
        <begin position="1111"/>
        <end position="1131"/>
    </location>
</feature>
<feature type="region of interest" description="Disordered" evidence="12">
    <location>
        <begin position="1370"/>
        <end position="1394"/>
    </location>
</feature>
<name>A0A034VYF0_BACDO</name>
<feature type="compositionally biased region" description="Polar residues" evidence="12">
    <location>
        <begin position="837"/>
        <end position="852"/>
    </location>
</feature>
<gene>
    <name evidence="15" type="primary">OSPT</name>
</gene>
<dbReference type="PROSITE" id="PS51469">
    <property type="entry name" value="SUN"/>
    <property type="match status" value="1"/>
</dbReference>